<dbReference type="GO" id="GO:0005737">
    <property type="term" value="C:cytoplasm"/>
    <property type="evidence" value="ECO:0007669"/>
    <property type="project" value="UniProtKB-SubCell"/>
</dbReference>
<comment type="function">
    <text evidence="3">Reduces the stability of FtsZ polymers in the presence of ATP.</text>
</comment>
<organism evidence="4 5">
    <name type="scientific">Shewanella piezotolerans (strain WP3 / JCM 13877)</name>
    <dbReference type="NCBI Taxonomy" id="225849"/>
    <lineage>
        <taxon>Bacteria</taxon>
        <taxon>Pseudomonadati</taxon>
        <taxon>Pseudomonadota</taxon>
        <taxon>Gammaproteobacteria</taxon>
        <taxon>Alteromonadales</taxon>
        <taxon>Shewanellaceae</taxon>
        <taxon>Shewanella</taxon>
    </lineage>
</organism>
<dbReference type="GO" id="GO:0005524">
    <property type="term" value="F:ATP binding"/>
    <property type="evidence" value="ECO:0007669"/>
    <property type="project" value="UniProtKB-UniRule"/>
</dbReference>
<comment type="subcellular location">
    <subcellularLocation>
        <location evidence="3">Cytoplasm</location>
    </subcellularLocation>
</comment>
<name>B8CIP1_SHEPW</name>
<proteinExistence type="inferred from homology"/>
<dbReference type="InterPro" id="IPR027417">
    <property type="entry name" value="P-loop_NTPase"/>
</dbReference>
<dbReference type="PANTHER" id="PTHR12169">
    <property type="entry name" value="ATPASE N2B"/>
    <property type="match status" value="1"/>
</dbReference>
<dbReference type="EMBL" id="CP000472">
    <property type="protein sequence ID" value="ACJ27517.1"/>
    <property type="molecule type" value="Genomic_DNA"/>
</dbReference>
<comment type="subunit">
    <text evidence="3">Interacts with FtsZ.</text>
</comment>
<dbReference type="GO" id="GO:0051301">
    <property type="term" value="P:cell division"/>
    <property type="evidence" value="ECO:0007669"/>
    <property type="project" value="UniProtKB-UniRule"/>
</dbReference>
<gene>
    <name evidence="3" type="primary">zapE</name>
    <name evidence="4" type="ordered locus">swp_0700</name>
</gene>
<evidence type="ECO:0000256" key="3">
    <source>
        <dbReference type="HAMAP-Rule" id="MF_01919"/>
    </source>
</evidence>
<protein>
    <recommendedName>
        <fullName evidence="3">Cell division protein ZapE</fullName>
    </recommendedName>
    <alternativeName>
        <fullName evidence="3">Z ring-associated protein ZapE</fullName>
    </alternativeName>
</protein>
<dbReference type="eggNOG" id="COG1485">
    <property type="taxonomic scope" value="Bacteria"/>
</dbReference>
<sequence>MIYVSHLTPWQHYQQDLTRDDFSHDVAQEQAVKQLQRVYDDLIAINSQGRSSNKLLSFFGRKAKPSVQGLYLWGGVGRGKTYLMDTFFDALPGDKKLRAHFHRFMHQLHIDLAQLQGQRDPLVMIAKEMATKYQVICFDEFFVSDITDAMLLGTLFESLFAEGVALVATSNIIPDELYRNGLQRARFLPAIAAINKHCEILNVDSGVDYRLRTLEQAEIYHSPLDEKAEQNLQEYFIKLAPESEVSTLALEIDGRNIDIRQQAQGVLLIDFRALCDGPRSQRDYMEVARLYHTVLLSNVEQMGEHLTGDDIARRFLAMVDEFYERNVKLIISSAVSLEDIYTDGLLSFEFRRCRSRLTEMQSHDYLALEHLP</sequence>
<keyword evidence="3" id="KW-0131">Cell cycle</keyword>
<evidence type="ECO:0000256" key="1">
    <source>
        <dbReference type="ARBA" id="ARBA00022741"/>
    </source>
</evidence>
<keyword evidence="1 3" id="KW-0547">Nucleotide-binding</keyword>
<dbReference type="InterPro" id="IPR030870">
    <property type="entry name" value="ZapE"/>
</dbReference>
<dbReference type="HOGENOM" id="CLU_008681_0_4_6"/>
<dbReference type="PANTHER" id="PTHR12169:SF6">
    <property type="entry name" value="AFG1-LIKE ATPASE"/>
    <property type="match status" value="1"/>
</dbReference>
<dbReference type="NCBIfam" id="NF040713">
    <property type="entry name" value="ZapE"/>
    <property type="match status" value="1"/>
</dbReference>
<dbReference type="KEGG" id="swp:swp_0700"/>
<feature type="binding site" evidence="3">
    <location>
        <begin position="74"/>
        <end position="81"/>
    </location>
    <ligand>
        <name>ATP</name>
        <dbReference type="ChEBI" id="CHEBI:30616"/>
    </ligand>
</feature>
<dbReference type="GO" id="GO:0032153">
    <property type="term" value="C:cell division site"/>
    <property type="evidence" value="ECO:0007669"/>
    <property type="project" value="TreeGrafter"/>
</dbReference>
<accession>B8CIP1</accession>
<evidence type="ECO:0000313" key="5">
    <source>
        <dbReference type="Proteomes" id="UP000000753"/>
    </source>
</evidence>
<dbReference type="Gene3D" id="3.40.50.300">
    <property type="entry name" value="P-loop containing nucleotide triphosphate hydrolases"/>
    <property type="match status" value="1"/>
</dbReference>
<keyword evidence="3" id="KW-0963">Cytoplasm</keyword>
<keyword evidence="2 3" id="KW-0067">ATP-binding</keyword>
<dbReference type="SUPFAM" id="SSF52540">
    <property type="entry name" value="P-loop containing nucleoside triphosphate hydrolases"/>
    <property type="match status" value="1"/>
</dbReference>
<dbReference type="STRING" id="225849.swp_0700"/>
<comment type="similarity">
    <text evidence="3">Belongs to the AFG1 ATPase family. ZapE subfamily.</text>
</comment>
<keyword evidence="3" id="KW-0378">Hydrolase</keyword>
<dbReference type="Pfam" id="PF03969">
    <property type="entry name" value="AFG1_ATPase"/>
    <property type="match status" value="1"/>
</dbReference>
<dbReference type="HAMAP" id="MF_01919">
    <property type="entry name" value="ZapE"/>
    <property type="match status" value="1"/>
</dbReference>
<dbReference type="AlphaFoldDB" id="B8CIP1"/>
<dbReference type="InterPro" id="IPR005654">
    <property type="entry name" value="ATPase_AFG1-like"/>
</dbReference>
<dbReference type="Proteomes" id="UP000000753">
    <property type="component" value="Chromosome"/>
</dbReference>
<dbReference type="GO" id="GO:0016887">
    <property type="term" value="F:ATP hydrolysis activity"/>
    <property type="evidence" value="ECO:0007669"/>
    <property type="project" value="UniProtKB-UniRule"/>
</dbReference>
<keyword evidence="5" id="KW-1185">Reference proteome</keyword>
<keyword evidence="3" id="KW-0132">Cell division</keyword>
<evidence type="ECO:0000313" key="4">
    <source>
        <dbReference type="EMBL" id="ACJ27517.1"/>
    </source>
</evidence>
<reference evidence="4 5" key="1">
    <citation type="journal article" date="2008" name="PLoS ONE">
        <title>Environmental adaptation: genomic analysis of the piezotolerant and psychrotolerant deep-sea iron reducing bacterium Shewanella piezotolerans WP3.</title>
        <authorList>
            <person name="Wang F."/>
            <person name="Wang J."/>
            <person name="Jian H."/>
            <person name="Zhang B."/>
            <person name="Li S."/>
            <person name="Wang F."/>
            <person name="Zeng X."/>
            <person name="Gao L."/>
            <person name="Bartlett D.H."/>
            <person name="Yu J."/>
            <person name="Hu S."/>
            <person name="Xiao X."/>
        </authorList>
    </citation>
    <scope>NUCLEOTIDE SEQUENCE [LARGE SCALE GENOMIC DNA]</scope>
    <source>
        <strain evidence="5">WP3 / JCM 13877</strain>
    </source>
</reference>
<evidence type="ECO:0000256" key="2">
    <source>
        <dbReference type="ARBA" id="ARBA00022840"/>
    </source>
</evidence>